<dbReference type="SUPFAM" id="SSF50729">
    <property type="entry name" value="PH domain-like"/>
    <property type="match status" value="8"/>
</dbReference>
<evidence type="ECO:0000313" key="4">
    <source>
        <dbReference type="EMBL" id="KAF0693870.1"/>
    </source>
</evidence>
<evidence type="ECO:0000313" key="6">
    <source>
        <dbReference type="Proteomes" id="UP000332933"/>
    </source>
</evidence>
<keyword evidence="1" id="KW-0175">Coiled coil</keyword>
<keyword evidence="6" id="KW-1185">Reference proteome</keyword>
<feature type="coiled-coil region" evidence="1">
    <location>
        <begin position="250"/>
        <end position="288"/>
    </location>
</feature>
<dbReference type="Proteomes" id="UP000332933">
    <property type="component" value="Unassembled WGS sequence"/>
</dbReference>
<evidence type="ECO:0000256" key="1">
    <source>
        <dbReference type="SAM" id="Coils"/>
    </source>
</evidence>
<reference evidence="5 6" key="1">
    <citation type="submission" date="2019-03" db="EMBL/GenBank/DDBJ databases">
        <authorList>
            <person name="Gaulin E."/>
            <person name="Dumas B."/>
        </authorList>
    </citation>
    <scope>NUCLEOTIDE SEQUENCE [LARGE SCALE GENOMIC DNA]</scope>
    <source>
        <strain evidence="5">CBS 568.67</strain>
    </source>
</reference>
<evidence type="ECO:0000313" key="5">
    <source>
        <dbReference type="EMBL" id="VFT92021.1"/>
    </source>
</evidence>
<proteinExistence type="predicted"/>
<feature type="domain" description="PH" evidence="3">
    <location>
        <begin position="1517"/>
        <end position="1628"/>
    </location>
</feature>
<feature type="domain" description="PH" evidence="3">
    <location>
        <begin position="5"/>
        <end position="106"/>
    </location>
</feature>
<dbReference type="Gene3D" id="2.30.29.30">
    <property type="entry name" value="Pleckstrin-homology domain (PH domain)/Phosphotyrosine-binding domain (PTB)"/>
    <property type="match status" value="6"/>
</dbReference>
<dbReference type="InterPro" id="IPR051707">
    <property type="entry name" value="PI-Interact_SigTrans_Reg"/>
</dbReference>
<feature type="domain" description="PH" evidence="3">
    <location>
        <begin position="307"/>
        <end position="410"/>
    </location>
</feature>
<dbReference type="CDD" id="cd00821">
    <property type="entry name" value="PH"/>
    <property type="match status" value="3"/>
</dbReference>
<dbReference type="OrthoDB" id="63022at2759"/>
<feature type="domain" description="PH" evidence="3">
    <location>
        <begin position="1663"/>
        <end position="1778"/>
    </location>
</feature>
<gene>
    <name evidence="5" type="primary">Aste57867_15212</name>
    <name evidence="4" type="ORF">As57867_015156</name>
    <name evidence="5" type="ORF">ASTE57867_15212</name>
</gene>
<name>A0A485L4F6_9STRA</name>
<sequence length="2182" mass="242385">MASGSASMKGAMWKRGHTIPTMSRVYCVLEGSMLSVYNSEHEFDRGLPPHRVIEVTQVQPWDGRTTFKHYEHCFALHALSGKSYQCSVDSAQLQKEWTDAFQASLEEPYRIVADEIIEAQKELNSDVKAEHDLADAAADAVRRAEVASKAIAGGESNVQLLKDKLTELNAKLAAATKEHADAEDKAQEALLQSRRAKDAAHEDMIKYAKEPTKVSDELKRDAAMRAAMYEVEANVASTAQKSVHDILSEIHEMELKIATAANDVATMKKNAEQTIQNATGAIHSAQTAKAKVKLRLASWTSTPSHVDSLAQGYLKVKNNLQPKMHRKYFVLYGKTLCWYKTADDSIHNIKSPLGVLHVAGPIKDWSGKVGLTTYPNAFAIPTVEGKELHVSASVSNEVSTWSVAILTGATMIPMSPERARDAKVRRDSFDLTSPARHHNRMSFFASDSTSPLDTSPHPLSPALLLETAQLPVVEGSLVKQGHFVPTMRRKYCVLVGVHIFFFESHEHYMQSRGSHPLSPETATVSFSEVARVVDWDGSLLLMTYPHAFQIDTVHHAHIHCSAASAGEKERWMKGLRAAIAHHKAKLKSVGAVRDGSSHLALESQVPLTDQARAVLEFETILTAYLQQHNPAKHEDVFVMTKLFQGREGELLTHLDETYNTTLATDHASLVTKLAKFHRLKLHDESAIETDGLIPHLEGLLTYHVPAFIGANMTKIYAVLLGNKLLHFATRIAALTEPDHPDVTFAFTVADTVPGHECKLHVVDVDEKKHTYETTSVAQRDQWLRTMHLGLDYARVHHQRRVLHVTESTVLQEMAEPTYDESPESAEFKQLVVAYYEQHNPDGLSSVEALLLHFRGKEHLLLGSLDKIYGTKLTEDETMVRLCTVMSETEAVTSTVAARRGSGSFWRTTVATDGSIPQHKKEGFVMIKCAPTLPKLKKCFCVIEDTLFTCFSGLAREAVLLGPWHIQNVQVGDGQFSLYVETAEDTKLFGQLPTEVEFHAWLSAFHVAIAAHQVTKLNDTPLAKHLVAFYARANPSKMDQVPLLLDSFAGHEIDLLYKIDAVYHSTLATDPAVLALLPTAIEVPAAAQESHPDQAILMEGYFMKKGFQMPSMTKYYGVLKRHILHVYDTKEDAVTGTTVHHPKDIAAVVEWAGSTHEKFRFGIEFATADHRMYFCGFPSEEDKVHWMSAIQHGLALKRLAARVAAGTLQSDTTKALRDKIVHGYSHVSQHFVEEINAVLELSHGFDVDVLKMLDKKYGTHMAMDPSITEMLDAVVALATPGVFEAPLQLTSPDGATAQPLFGVLDQTTLTCYATREGYKSELLKPQVAITCLAVTPWKESLGFVIDTAEGSPVYMQCETADAAAKWLDELQTALDKATLRDLLHSIPTDDASVISSFLSIQANNSMVRRFVVFEELEVKLYATPDALEPVATLVVDAFGPWAAPTNTGFAFQLECHRITADGKLGDAQALRCMADTKDTRDKWETHVTEALRLKAGIDLMADQAFEVDHAGGGKLFHDATLRGYMAFRKQTKRKFSEPRDGYFILDKNQLVGFADETKARAGNDATQIVRMTVLSLFELQDAATTGMRPKDFYVHAKLAAADEELTFHFLPPDENDRNVWVAAINDALNESRGRALLLDQQLDVQAHATATKEANPREGFVIVTSTMEGELQRFQESFLHAAREPSQYFVLAHDTLAWFPTKGDAAQQATKKEEGALQLHDNIMQIISVADWIMPMDALQSGFQVDGKLHGGAEATVMFDAGSLEMKERWIRALKAASDESVAEQTLRDFLRRQATFKAQVSVCDNFREGFIHLRRSHFAASWKEYYGVLKGPWLSTYATREEYVTRMKPSAKVEVVFVGDWYGAVSAGVKNIFRIETIEEGFMEVYVDDADEKGQWMSTLADAVATLKANELVTRNLALPCYPGATMEGYLTKNGGKFRGGQTRYCVLLRTLWLYYATQEDALASVDPLGTLQVTGVDVTATDATVPEHAFQLQTTSATEHLCCEAHSGAEKTLWVNAIKAELDQEEKLRGDIRAAEARERSKAEQLADTVNKTRAINEEAAARDAEMAARLKQLERFNSGDFEDDSDSDETPYVEMDGDHVDLAPENSPVRRASKNKQPAAAPADTDEESGSAPFWLSWCRCFSRPPLDPNRLRQDPTLTEHEKRFYRVEYYSNGTVDSSL</sequence>
<reference evidence="4" key="2">
    <citation type="submission" date="2019-06" db="EMBL/GenBank/DDBJ databases">
        <title>Genomics analysis of Aphanomyces spp. identifies a new class of oomycete effector associated with host adaptation.</title>
        <authorList>
            <person name="Gaulin E."/>
        </authorList>
    </citation>
    <scope>NUCLEOTIDE SEQUENCE</scope>
    <source>
        <strain evidence="4">CBS 578.67</strain>
    </source>
</reference>
<feature type="coiled-coil region" evidence="1">
    <location>
        <begin position="151"/>
        <end position="199"/>
    </location>
</feature>
<feature type="domain" description="PH" evidence="3">
    <location>
        <begin position="1924"/>
        <end position="2024"/>
    </location>
</feature>
<evidence type="ECO:0000259" key="3">
    <source>
        <dbReference type="PROSITE" id="PS50003"/>
    </source>
</evidence>
<feature type="domain" description="PH" evidence="3">
    <location>
        <begin position="470"/>
        <end position="580"/>
    </location>
</feature>
<feature type="region of interest" description="Disordered" evidence="2">
    <location>
        <begin position="2077"/>
        <end position="2132"/>
    </location>
</feature>
<dbReference type="InterPro" id="IPR011993">
    <property type="entry name" value="PH-like_dom_sf"/>
</dbReference>
<dbReference type="EMBL" id="CAADRA010005657">
    <property type="protein sequence ID" value="VFT92021.1"/>
    <property type="molecule type" value="Genomic_DNA"/>
</dbReference>
<feature type="compositionally biased region" description="Acidic residues" evidence="2">
    <location>
        <begin position="2082"/>
        <end position="2093"/>
    </location>
</feature>
<feature type="domain" description="PH" evidence="3">
    <location>
        <begin position="1094"/>
        <end position="1194"/>
    </location>
</feature>
<dbReference type="Pfam" id="PF00169">
    <property type="entry name" value="PH"/>
    <property type="match status" value="1"/>
</dbReference>
<dbReference type="InterPro" id="IPR001849">
    <property type="entry name" value="PH_domain"/>
</dbReference>
<dbReference type="PROSITE" id="PS50003">
    <property type="entry name" value="PH_DOMAIN"/>
    <property type="match status" value="8"/>
</dbReference>
<dbReference type="SMART" id="SM00233">
    <property type="entry name" value="PH"/>
    <property type="match status" value="11"/>
</dbReference>
<accession>A0A485L4F6</accession>
<protein>
    <submittedName>
        <fullName evidence="5">Aste57867_15212 protein</fullName>
    </submittedName>
</protein>
<dbReference type="PANTHER" id="PTHR14336">
    <property type="entry name" value="TANDEM PH DOMAIN CONTAINING PROTEIN"/>
    <property type="match status" value="1"/>
</dbReference>
<evidence type="ECO:0000256" key="2">
    <source>
        <dbReference type="SAM" id="MobiDB-lite"/>
    </source>
</evidence>
<feature type="domain" description="PH" evidence="3">
    <location>
        <begin position="1804"/>
        <end position="1905"/>
    </location>
</feature>
<organism evidence="5 6">
    <name type="scientific">Aphanomyces stellatus</name>
    <dbReference type="NCBI Taxonomy" id="120398"/>
    <lineage>
        <taxon>Eukaryota</taxon>
        <taxon>Sar</taxon>
        <taxon>Stramenopiles</taxon>
        <taxon>Oomycota</taxon>
        <taxon>Saprolegniomycetes</taxon>
        <taxon>Saprolegniales</taxon>
        <taxon>Verrucalvaceae</taxon>
        <taxon>Aphanomyces</taxon>
    </lineage>
</organism>
<dbReference type="EMBL" id="VJMH01005636">
    <property type="protein sequence ID" value="KAF0693870.1"/>
    <property type="molecule type" value="Genomic_DNA"/>
</dbReference>